<organism evidence="3 4">
    <name type="scientific">Hohenbuehelia grisea</name>
    <dbReference type="NCBI Taxonomy" id="104357"/>
    <lineage>
        <taxon>Eukaryota</taxon>
        <taxon>Fungi</taxon>
        <taxon>Dikarya</taxon>
        <taxon>Basidiomycota</taxon>
        <taxon>Agaricomycotina</taxon>
        <taxon>Agaricomycetes</taxon>
        <taxon>Agaricomycetidae</taxon>
        <taxon>Agaricales</taxon>
        <taxon>Pleurotineae</taxon>
        <taxon>Pleurotaceae</taxon>
        <taxon>Hohenbuehelia</taxon>
    </lineage>
</organism>
<comment type="caution">
    <text evidence="3">The sequence shown here is derived from an EMBL/GenBank/DDBJ whole genome shotgun (WGS) entry which is preliminary data.</text>
</comment>
<feature type="compositionally biased region" description="Pro residues" evidence="1">
    <location>
        <begin position="249"/>
        <end position="258"/>
    </location>
</feature>
<feature type="compositionally biased region" description="Basic residues" evidence="1">
    <location>
        <begin position="130"/>
        <end position="139"/>
    </location>
</feature>
<feature type="region of interest" description="Disordered" evidence="1">
    <location>
        <begin position="1"/>
        <end position="39"/>
    </location>
</feature>
<accession>A0ABR3JBK0</accession>
<keyword evidence="2" id="KW-1133">Transmembrane helix</keyword>
<reference evidence="4" key="1">
    <citation type="submission" date="2024-06" db="EMBL/GenBank/DDBJ databases">
        <title>Multi-omics analyses provide insights into the biosynthesis of the anticancer antibiotic pleurotin in Hohenbuehelia grisea.</title>
        <authorList>
            <person name="Weaver J.A."/>
            <person name="Alberti F."/>
        </authorList>
    </citation>
    <scope>NUCLEOTIDE SEQUENCE [LARGE SCALE GENOMIC DNA]</scope>
    <source>
        <strain evidence="4">T-177</strain>
    </source>
</reference>
<proteinExistence type="predicted"/>
<feature type="region of interest" description="Disordered" evidence="1">
    <location>
        <begin position="210"/>
        <end position="298"/>
    </location>
</feature>
<protein>
    <submittedName>
        <fullName evidence="3">Uncharacterized protein</fullName>
    </submittedName>
</protein>
<feature type="compositionally biased region" description="Low complexity" evidence="1">
    <location>
        <begin position="259"/>
        <end position="272"/>
    </location>
</feature>
<evidence type="ECO:0000313" key="4">
    <source>
        <dbReference type="Proteomes" id="UP001556367"/>
    </source>
</evidence>
<evidence type="ECO:0000313" key="3">
    <source>
        <dbReference type="EMBL" id="KAL0952942.1"/>
    </source>
</evidence>
<dbReference type="EMBL" id="JASNQZ010000010">
    <property type="protein sequence ID" value="KAL0952942.1"/>
    <property type="molecule type" value="Genomic_DNA"/>
</dbReference>
<evidence type="ECO:0000256" key="1">
    <source>
        <dbReference type="SAM" id="MobiDB-lite"/>
    </source>
</evidence>
<keyword evidence="2" id="KW-0472">Membrane</keyword>
<gene>
    <name evidence="3" type="ORF">HGRIS_007156</name>
</gene>
<feature type="compositionally biased region" description="Low complexity" evidence="1">
    <location>
        <begin position="230"/>
        <end position="248"/>
    </location>
</feature>
<feature type="transmembrane region" description="Helical" evidence="2">
    <location>
        <begin position="49"/>
        <end position="68"/>
    </location>
</feature>
<keyword evidence="4" id="KW-1185">Reference proteome</keyword>
<dbReference type="Proteomes" id="UP001556367">
    <property type="component" value="Unassembled WGS sequence"/>
</dbReference>
<name>A0ABR3JBK0_9AGAR</name>
<feature type="region of interest" description="Disordered" evidence="1">
    <location>
        <begin position="128"/>
        <end position="176"/>
    </location>
</feature>
<evidence type="ECO:0000256" key="2">
    <source>
        <dbReference type="SAM" id="Phobius"/>
    </source>
</evidence>
<feature type="compositionally biased region" description="Pro residues" evidence="1">
    <location>
        <begin position="19"/>
        <end position="35"/>
    </location>
</feature>
<feature type="compositionally biased region" description="Low complexity" evidence="1">
    <location>
        <begin position="1"/>
        <end position="18"/>
    </location>
</feature>
<keyword evidence="2" id="KW-0812">Transmembrane</keyword>
<sequence length="298" mass="31830">MASSSSATTTVPSSSMPFDPTPFFPPPSSLVPPPRSADNEKRSDLAKMVLEWLFLVIALVTIAGIISYRMKRLRQANRPLSHFFRARRSTPGSPTSIQPYRQSGIPYSSNSEALAYYPYLTPVAPTYHQAHSRRTRTRTHAADVDSSGRRLGGGGDHDDLDDKDILPPYDHAGGPPKYVDLENQFGRPMFIGFNVSQTHNSASFALRDEPAAPQTGAQSGSQSEPHENTSSQPSPAAAAAVGPISPADRPLPPSPAPSSPLASSPRVPALPANSPPHSPLLPTTSPTDTPRPDAQQSS</sequence>